<dbReference type="PROSITE" id="PS51975">
    <property type="entry name" value="RNASE_H_2"/>
    <property type="match status" value="1"/>
</dbReference>
<evidence type="ECO:0000256" key="15">
    <source>
        <dbReference type="PROSITE-ProRule" id="PRU01319"/>
    </source>
</evidence>
<organism evidence="18 19">
    <name type="scientific">Ureibacillus aquaedulcis</name>
    <dbReference type="NCBI Taxonomy" id="3058421"/>
    <lineage>
        <taxon>Bacteria</taxon>
        <taxon>Bacillati</taxon>
        <taxon>Bacillota</taxon>
        <taxon>Bacilli</taxon>
        <taxon>Bacillales</taxon>
        <taxon>Caryophanaceae</taxon>
        <taxon>Ureibacillus</taxon>
    </lineage>
</organism>
<dbReference type="InterPro" id="IPR001352">
    <property type="entry name" value="RNase_HII/HIII"/>
</dbReference>
<dbReference type="InterPro" id="IPR012337">
    <property type="entry name" value="RNaseH-like_sf"/>
</dbReference>
<gene>
    <name evidence="14" type="primary">rnhB</name>
    <name evidence="18" type="ORF">QYB95_11800</name>
</gene>
<keyword evidence="10 14" id="KW-0479">Metal-binding</keyword>
<dbReference type="EMBL" id="JAUHTQ010000008">
    <property type="protein sequence ID" value="MDN4494226.1"/>
    <property type="molecule type" value="Genomic_DNA"/>
</dbReference>
<dbReference type="CDD" id="cd07182">
    <property type="entry name" value="RNase_HII_bacteria_HII_like"/>
    <property type="match status" value="1"/>
</dbReference>
<evidence type="ECO:0000313" key="18">
    <source>
        <dbReference type="EMBL" id="MDN4494226.1"/>
    </source>
</evidence>
<feature type="binding site" evidence="14 15">
    <location>
        <position position="76"/>
    </location>
    <ligand>
        <name>a divalent metal cation</name>
        <dbReference type="ChEBI" id="CHEBI:60240"/>
    </ligand>
</feature>
<protein>
    <recommendedName>
        <fullName evidence="7 14">Ribonuclease HII</fullName>
        <shortName evidence="14">RNase HII</shortName>
        <ecNumber evidence="6 14">3.1.26.4</ecNumber>
    </recommendedName>
</protein>
<comment type="similarity">
    <text evidence="5 14 16">Belongs to the RNase HII family.</text>
</comment>
<dbReference type="InterPro" id="IPR024567">
    <property type="entry name" value="RNase_HII/HIII_dom"/>
</dbReference>
<dbReference type="PANTHER" id="PTHR10954:SF18">
    <property type="entry name" value="RIBONUCLEASE HII"/>
    <property type="match status" value="1"/>
</dbReference>
<evidence type="ECO:0000256" key="11">
    <source>
        <dbReference type="ARBA" id="ARBA00022759"/>
    </source>
</evidence>
<evidence type="ECO:0000313" key="19">
    <source>
        <dbReference type="Proteomes" id="UP001172743"/>
    </source>
</evidence>
<keyword evidence="9 14" id="KW-0540">Nuclease</keyword>
<dbReference type="HAMAP" id="MF_00052_B">
    <property type="entry name" value="RNase_HII_B"/>
    <property type="match status" value="1"/>
</dbReference>
<keyword evidence="19" id="KW-1185">Reference proteome</keyword>
<dbReference type="Pfam" id="PF01351">
    <property type="entry name" value="RNase_HII"/>
    <property type="match status" value="1"/>
</dbReference>
<dbReference type="RefSeq" id="WP_301138526.1">
    <property type="nucleotide sequence ID" value="NZ_JAUHTQ010000008.1"/>
</dbReference>
<keyword evidence="11 14" id="KW-0255">Endonuclease</keyword>
<feature type="binding site" evidence="14 15">
    <location>
        <position position="77"/>
    </location>
    <ligand>
        <name>a divalent metal cation</name>
        <dbReference type="ChEBI" id="CHEBI:60240"/>
    </ligand>
</feature>
<feature type="binding site" evidence="14 15">
    <location>
        <position position="169"/>
    </location>
    <ligand>
        <name>a divalent metal cation</name>
        <dbReference type="ChEBI" id="CHEBI:60240"/>
    </ligand>
</feature>
<comment type="function">
    <text evidence="3 14 16">Endonuclease that specifically degrades the RNA of RNA-DNA hybrids.</text>
</comment>
<evidence type="ECO:0000256" key="1">
    <source>
        <dbReference type="ARBA" id="ARBA00000077"/>
    </source>
</evidence>
<keyword evidence="12 14" id="KW-0378">Hydrolase</keyword>
<evidence type="ECO:0000256" key="2">
    <source>
        <dbReference type="ARBA" id="ARBA00001946"/>
    </source>
</evidence>
<accession>A0ABT8GS41</accession>
<dbReference type="InterPro" id="IPR022898">
    <property type="entry name" value="RNase_HII"/>
</dbReference>
<dbReference type="NCBIfam" id="NF000594">
    <property type="entry name" value="PRK00015.1-1"/>
    <property type="match status" value="1"/>
</dbReference>
<evidence type="ECO:0000256" key="3">
    <source>
        <dbReference type="ARBA" id="ARBA00004065"/>
    </source>
</evidence>
<keyword evidence="13 14" id="KW-0464">Manganese</keyword>
<evidence type="ECO:0000256" key="8">
    <source>
        <dbReference type="ARBA" id="ARBA00022490"/>
    </source>
</evidence>
<evidence type="ECO:0000256" key="9">
    <source>
        <dbReference type="ARBA" id="ARBA00022722"/>
    </source>
</evidence>
<evidence type="ECO:0000256" key="7">
    <source>
        <dbReference type="ARBA" id="ARBA00019179"/>
    </source>
</evidence>
<sequence>MVKTIKEITVALNEALRYEEWMRAIEEDERAGVQKVWKQWNNRIEKEKKKLEEHERKVKFDASFLSSAEDLLAGVDEAGRGPLAGPVVTAAVILPRNYDKFLGINDSKQLPKKAREEFASIIKEHALAYSIHFQSAKVIDELNIYEATRQSMKKSVESLKIRPDFCIVDAMKLPIDLPQSSIIKGDAKSLTIAAASILAKNARDEYMEQLHGKFPAYGFDQNAGYGTKQHLGALEEFGYIEEHRKSFEPIKSMVEAKGRVFT</sequence>
<comment type="catalytic activity">
    <reaction evidence="1 14 15 16">
        <text>Endonucleolytic cleavage to 5'-phosphomonoester.</text>
        <dbReference type="EC" id="3.1.26.4"/>
    </reaction>
</comment>
<name>A0ABT8GS41_9BACL</name>
<dbReference type="EC" id="3.1.26.4" evidence="6 14"/>
<dbReference type="GO" id="GO:0004523">
    <property type="term" value="F:RNA-DNA hybrid ribonuclease activity"/>
    <property type="evidence" value="ECO:0007669"/>
    <property type="project" value="UniProtKB-EC"/>
</dbReference>
<dbReference type="SUPFAM" id="SSF53098">
    <property type="entry name" value="Ribonuclease H-like"/>
    <property type="match status" value="1"/>
</dbReference>
<comment type="caution">
    <text evidence="18">The sequence shown here is derived from an EMBL/GenBank/DDBJ whole genome shotgun (WGS) entry which is preliminary data.</text>
</comment>
<proteinExistence type="inferred from homology"/>
<dbReference type="Gene3D" id="3.30.420.10">
    <property type="entry name" value="Ribonuclease H-like superfamily/Ribonuclease H"/>
    <property type="match status" value="1"/>
</dbReference>
<comment type="cofactor">
    <cofactor evidence="2">
        <name>Mg(2+)</name>
        <dbReference type="ChEBI" id="CHEBI:18420"/>
    </cofactor>
</comment>
<dbReference type="PANTHER" id="PTHR10954">
    <property type="entry name" value="RIBONUCLEASE H2 SUBUNIT A"/>
    <property type="match status" value="1"/>
</dbReference>
<comment type="cofactor">
    <cofactor evidence="14 15">
        <name>Mn(2+)</name>
        <dbReference type="ChEBI" id="CHEBI:29035"/>
    </cofactor>
    <cofactor evidence="14 15">
        <name>Mg(2+)</name>
        <dbReference type="ChEBI" id="CHEBI:18420"/>
    </cofactor>
    <text evidence="14 15">Manganese or magnesium. Binds 1 divalent metal ion per monomer in the absence of substrate. May bind a second metal ion after substrate binding.</text>
</comment>
<dbReference type="InterPro" id="IPR036397">
    <property type="entry name" value="RNaseH_sf"/>
</dbReference>
<comment type="subcellular location">
    <subcellularLocation>
        <location evidence="4 14">Cytoplasm</location>
    </subcellularLocation>
</comment>
<feature type="domain" description="RNase H type-2" evidence="17">
    <location>
        <begin position="70"/>
        <end position="259"/>
    </location>
</feature>
<evidence type="ECO:0000256" key="6">
    <source>
        <dbReference type="ARBA" id="ARBA00012180"/>
    </source>
</evidence>
<evidence type="ECO:0000259" key="17">
    <source>
        <dbReference type="PROSITE" id="PS51975"/>
    </source>
</evidence>
<reference evidence="18" key="1">
    <citation type="submission" date="2023-07" db="EMBL/GenBank/DDBJ databases">
        <title>Ureibacillus sp. isolated from freshwater well.</title>
        <authorList>
            <person name="Kirdat K."/>
            <person name="Bhatt A."/>
            <person name="Teware R."/>
            <person name="Bhavsar Y."/>
            <person name="Yadav A."/>
        </authorList>
    </citation>
    <scope>NUCLEOTIDE SEQUENCE</scope>
    <source>
        <strain evidence="18">BA0131</strain>
    </source>
</reference>
<evidence type="ECO:0000256" key="14">
    <source>
        <dbReference type="HAMAP-Rule" id="MF_00052"/>
    </source>
</evidence>
<keyword evidence="8 14" id="KW-0963">Cytoplasm</keyword>
<evidence type="ECO:0000256" key="4">
    <source>
        <dbReference type="ARBA" id="ARBA00004496"/>
    </source>
</evidence>
<evidence type="ECO:0000256" key="10">
    <source>
        <dbReference type="ARBA" id="ARBA00022723"/>
    </source>
</evidence>
<evidence type="ECO:0000256" key="5">
    <source>
        <dbReference type="ARBA" id="ARBA00007383"/>
    </source>
</evidence>
<dbReference type="Proteomes" id="UP001172743">
    <property type="component" value="Unassembled WGS sequence"/>
</dbReference>
<evidence type="ECO:0000256" key="13">
    <source>
        <dbReference type="ARBA" id="ARBA00023211"/>
    </source>
</evidence>
<evidence type="ECO:0000256" key="16">
    <source>
        <dbReference type="RuleBase" id="RU003515"/>
    </source>
</evidence>
<evidence type="ECO:0000256" key="12">
    <source>
        <dbReference type="ARBA" id="ARBA00022801"/>
    </source>
</evidence>
<dbReference type="NCBIfam" id="NF000595">
    <property type="entry name" value="PRK00015.1-3"/>
    <property type="match status" value="1"/>
</dbReference>